<dbReference type="EMBL" id="CAJVPQ010008484">
    <property type="protein sequence ID" value="CAG8707218.1"/>
    <property type="molecule type" value="Genomic_DNA"/>
</dbReference>
<evidence type="ECO:0000313" key="2">
    <source>
        <dbReference type="Proteomes" id="UP000789570"/>
    </source>
</evidence>
<accession>A0A9N9N6H6</accession>
<dbReference type="Proteomes" id="UP000789570">
    <property type="component" value="Unassembled WGS sequence"/>
</dbReference>
<dbReference type="AlphaFoldDB" id="A0A9N9N6H6"/>
<proteinExistence type="predicted"/>
<organism evidence="1 2">
    <name type="scientific">Funneliformis caledonium</name>
    <dbReference type="NCBI Taxonomy" id="1117310"/>
    <lineage>
        <taxon>Eukaryota</taxon>
        <taxon>Fungi</taxon>
        <taxon>Fungi incertae sedis</taxon>
        <taxon>Mucoromycota</taxon>
        <taxon>Glomeromycotina</taxon>
        <taxon>Glomeromycetes</taxon>
        <taxon>Glomerales</taxon>
        <taxon>Glomeraceae</taxon>
        <taxon>Funneliformis</taxon>
    </lineage>
</organism>
<sequence>DKDIYQMITEYLQNISCDVTVDKFKTYVKQEVFSRSKDIYYNGYERSDVFEY</sequence>
<keyword evidence="2" id="KW-1185">Reference proteome</keyword>
<dbReference type="OrthoDB" id="2377817at2759"/>
<evidence type="ECO:0000313" key="1">
    <source>
        <dbReference type="EMBL" id="CAG8707218.1"/>
    </source>
</evidence>
<comment type="caution">
    <text evidence="1">The sequence shown here is derived from an EMBL/GenBank/DDBJ whole genome shotgun (WGS) entry which is preliminary data.</text>
</comment>
<gene>
    <name evidence="1" type="ORF">FCALED_LOCUS13756</name>
</gene>
<reference evidence="1" key="1">
    <citation type="submission" date="2021-06" db="EMBL/GenBank/DDBJ databases">
        <authorList>
            <person name="Kallberg Y."/>
            <person name="Tangrot J."/>
            <person name="Rosling A."/>
        </authorList>
    </citation>
    <scope>NUCLEOTIDE SEQUENCE</scope>
    <source>
        <strain evidence="1">UK204</strain>
    </source>
</reference>
<name>A0A9N9N6H6_9GLOM</name>
<protein>
    <submittedName>
        <fullName evidence="1">17245_t:CDS:1</fullName>
    </submittedName>
</protein>
<feature type="non-terminal residue" evidence="1">
    <location>
        <position position="52"/>
    </location>
</feature>